<protein>
    <submittedName>
        <fullName evidence="1">Uncharacterized protein</fullName>
    </submittedName>
</protein>
<accession>A0A7J9AHK3</accession>
<dbReference type="AlphaFoldDB" id="A0A7J9AHK3"/>
<feature type="non-terminal residue" evidence="1">
    <location>
        <position position="1"/>
    </location>
</feature>
<evidence type="ECO:0000313" key="2">
    <source>
        <dbReference type="Proteomes" id="UP000593574"/>
    </source>
</evidence>
<reference evidence="1 2" key="1">
    <citation type="journal article" date="2019" name="Genome Biol. Evol.">
        <title>Insights into the evolution of the New World diploid cottons (Gossypium, subgenus Houzingenia) based on genome sequencing.</title>
        <authorList>
            <person name="Grover C.E."/>
            <person name="Arick M.A. 2nd"/>
            <person name="Thrash A."/>
            <person name="Conover J.L."/>
            <person name="Sanders W.S."/>
            <person name="Peterson D.G."/>
            <person name="Frelichowski J.E."/>
            <person name="Scheffler J.A."/>
            <person name="Scheffler B.E."/>
            <person name="Wendel J.F."/>
        </authorList>
    </citation>
    <scope>NUCLEOTIDE SEQUENCE [LARGE SCALE GENOMIC DNA]</scope>
    <source>
        <strain evidence="1">4</strain>
        <tissue evidence="1">Leaf</tissue>
    </source>
</reference>
<dbReference type="Proteomes" id="UP000593574">
    <property type="component" value="Unassembled WGS sequence"/>
</dbReference>
<gene>
    <name evidence="1" type="ORF">Golax_004050</name>
</gene>
<evidence type="ECO:0000313" key="1">
    <source>
        <dbReference type="EMBL" id="MBA0723473.1"/>
    </source>
</evidence>
<keyword evidence="2" id="KW-1185">Reference proteome</keyword>
<organism evidence="1 2">
    <name type="scientific">Gossypium laxum</name>
    <dbReference type="NCBI Taxonomy" id="34288"/>
    <lineage>
        <taxon>Eukaryota</taxon>
        <taxon>Viridiplantae</taxon>
        <taxon>Streptophyta</taxon>
        <taxon>Embryophyta</taxon>
        <taxon>Tracheophyta</taxon>
        <taxon>Spermatophyta</taxon>
        <taxon>Magnoliopsida</taxon>
        <taxon>eudicotyledons</taxon>
        <taxon>Gunneridae</taxon>
        <taxon>Pentapetalae</taxon>
        <taxon>rosids</taxon>
        <taxon>malvids</taxon>
        <taxon>Malvales</taxon>
        <taxon>Malvaceae</taxon>
        <taxon>Malvoideae</taxon>
        <taxon>Gossypium</taxon>
    </lineage>
</organism>
<dbReference type="EMBL" id="JABEZV010000010">
    <property type="protein sequence ID" value="MBA0723473.1"/>
    <property type="molecule type" value="Genomic_DNA"/>
</dbReference>
<comment type="caution">
    <text evidence="1">The sequence shown here is derived from an EMBL/GenBank/DDBJ whole genome shotgun (WGS) entry which is preliminary data.</text>
</comment>
<sequence>VILVVQEFYASFRDQETRKRQGESWDTVTLRGEEVLITLREICEFYDIPYYGIDFLDNTDLNTFEDIKMEDVVKYLT</sequence>
<name>A0A7J9AHK3_9ROSI</name>
<proteinExistence type="predicted"/>